<dbReference type="AlphaFoldDB" id="A0A1R3I9V2"/>
<protein>
    <submittedName>
        <fullName evidence="2">Uncharacterized protein</fullName>
    </submittedName>
</protein>
<name>A0A1R3I9V2_COCAP</name>
<reference evidence="2 3" key="1">
    <citation type="submission" date="2013-09" db="EMBL/GenBank/DDBJ databases">
        <title>Corchorus capsularis genome sequencing.</title>
        <authorList>
            <person name="Alam M."/>
            <person name="Haque M.S."/>
            <person name="Islam M.S."/>
            <person name="Emdad E.M."/>
            <person name="Islam M.M."/>
            <person name="Ahmed B."/>
            <person name="Halim A."/>
            <person name="Hossen Q.M.M."/>
            <person name="Hossain M.Z."/>
            <person name="Ahmed R."/>
            <person name="Khan M.M."/>
            <person name="Islam R."/>
            <person name="Rashid M.M."/>
            <person name="Khan S.A."/>
            <person name="Rahman M.S."/>
            <person name="Alam M."/>
        </authorList>
    </citation>
    <scope>NUCLEOTIDE SEQUENCE [LARGE SCALE GENOMIC DNA]</scope>
    <source>
        <strain evidence="3">cv. CVL-1</strain>
        <tissue evidence="2">Whole seedling</tissue>
    </source>
</reference>
<proteinExistence type="predicted"/>
<dbReference type="Gramene" id="OMO79334">
    <property type="protein sequence ID" value="OMO79334"/>
    <property type="gene ID" value="CCACVL1_13745"/>
</dbReference>
<sequence>MASKAHSPGPDNDDSSSSANGILSSEQTS</sequence>
<dbReference type="Proteomes" id="UP000188268">
    <property type="component" value="Unassembled WGS sequence"/>
</dbReference>
<organism evidence="2 3">
    <name type="scientific">Corchorus capsularis</name>
    <name type="common">Jute</name>
    <dbReference type="NCBI Taxonomy" id="210143"/>
    <lineage>
        <taxon>Eukaryota</taxon>
        <taxon>Viridiplantae</taxon>
        <taxon>Streptophyta</taxon>
        <taxon>Embryophyta</taxon>
        <taxon>Tracheophyta</taxon>
        <taxon>Spermatophyta</taxon>
        <taxon>Magnoliopsida</taxon>
        <taxon>eudicotyledons</taxon>
        <taxon>Gunneridae</taxon>
        <taxon>Pentapetalae</taxon>
        <taxon>rosids</taxon>
        <taxon>malvids</taxon>
        <taxon>Malvales</taxon>
        <taxon>Malvaceae</taxon>
        <taxon>Grewioideae</taxon>
        <taxon>Apeibeae</taxon>
        <taxon>Corchorus</taxon>
    </lineage>
</organism>
<evidence type="ECO:0000256" key="1">
    <source>
        <dbReference type="SAM" id="MobiDB-lite"/>
    </source>
</evidence>
<feature type="region of interest" description="Disordered" evidence="1">
    <location>
        <begin position="1"/>
        <end position="29"/>
    </location>
</feature>
<gene>
    <name evidence="2" type="ORF">CCACVL1_13745</name>
</gene>
<keyword evidence="3" id="KW-1185">Reference proteome</keyword>
<evidence type="ECO:0000313" key="2">
    <source>
        <dbReference type="EMBL" id="OMO79334.1"/>
    </source>
</evidence>
<evidence type="ECO:0000313" key="3">
    <source>
        <dbReference type="Proteomes" id="UP000188268"/>
    </source>
</evidence>
<dbReference type="EMBL" id="AWWV01010417">
    <property type="protein sequence ID" value="OMO79334.1"/>
    <property type="molecule type" value="Genomic_DNA"/>
</dbReference>
<feature type="compositionally biased region" description="Low complexity" evidence="1">
    <location>
        <begin position="7"/>
        <end position="21"/>
    </location>
</feature>
<comment type="caution">
    <text evidence="2">The sequence shown here is derived from an EMBL/GenBank/DDBJ whole genome shotgun (WGS) entry which is preliminary data.</text>
</comment>
<accession>A0A1R3I9V2</accession>